<evidence type="ECO:0000313" key="1">
    <source>
        <dbReference type="EMBL" id="KAA3484862.1"/>
    </source>
</evidence>
<dbReference type="AlphaFoldDB" id="A0A5B6WVG0"/>
<accession>A0A5B6WVG0</accession>
<comment type="caution">
    <text evidence="1">The sequence shown here is derived from an EMBL/GenBank/DDBJ whole genome shotgun (WGS) entry which is preliminary data.</text>
</comment>
<dbReference type="OrthoDB" id="1740642at2759"/>
<evidence type="ECO:0000313" key="2">
    <source>
        <dbReference type="Proteomes" id="UP000325315"/>
    </source>
</evidence>
<proteinExistence type="predicted"/>
<name>A0A5B6WVG0_9ROSI</name>
<dbReference type="EMBL" id="SMMG02000002">
    <property type="protein sequence ID" value="KAA3484862.1"/>
    <property type="molecule type" value="Genomic_DNA"/>
</dbReference>
<keyword evidence="2" id="KW-1185">Reference proteome</keyword>
<organism evidence="1 2">
    <name type="scientific">Gossypium australe</name>
    <dbReference type="NCBI Taxonomy" id="47621"/>
    <lineage>
        <taxon>Eukaryota</taxon>
        <taxon>Viridiplantae</taxon>
        <taxon>Streptophyta</taxon>
        <taxon>Embryophyta</taxon>
        <taxon>Tracheophyta</taxon>
        <taxon>Spermatophyta</taxon>
        <taxon>Magnoliopsida</taxon>
        <taxon>eudicotyledons</taxon>
        <taxon>Gunneridae</taxon>
        <taxon>Pentapetalae</taxon>
        <taxon>rosids</taxon>
        <taxon>malvids</taxon>
        <taxon>Malvales</taxon>
        <taxon>Malvaceae</taxon>
        <taxon>Malvoideae</taxon>
        <taxon>Gossypium</taxon>
    </lineage>
</organism>
<sequence>MKDCPVFLLSMVINKDKWTKHFSSRETNIYVDDIMFSSTSAHARKDFVKMMKNEFEMSITRELSYFLSFYIKQLENGNFSISRKICQKSHQEVWNGGSQSS</sequence>
<gene>
    <name evidence="1" type="ORF">EPI10_006916</name>
</gene>
<reference evidence="2" key="1">
    <citation type="journal article" date="2019" name="Plant Biotechnol. J.">
        <title>Genome sequencing of the Australian wild diploid species Gossypium australe highlights disease resistance and delayed gland morphogenesis.</title>
        <authorList>
            <person name="Cai Y."/>
            <person name="Cai X."/>
            <person name="Wang Q."/>
            <person name="Wang P."/>
            <person name="Zhang Y."/>
            <person name="Cai C."/>
            <person name="Xu Y."/>
            <person name="Wang K."/>
            <person name="Zhou Z."/>
            <person name="Wang C."/>
            <person name="Geng S."/>
            <person name="Li B."/>
            <person name="Dong Q."/>
            <person name="Hou Y."/>
            <person name="Wang H."/>
            <person name="Ai P."/>
            <person name="Liu Z."/>
            <person name="Yi F."/>
            <person name="Sun M."/>
            <person name="An G."/>
            <person name="Cheng J."/>
            <person name="Zhang Y."/>
            <person name="Shi Q."/>
            <person name="Xie Y."/>
            <person name="Shi X."/>
            <person name="Chang Y."/>
            <person name="Huang F."/>
            <person name="Chen Y."/>
            <person name="Hong S."/>
            <person name="Mi L."/>
            <person name="Sun Q."/>
            <person name="Zhang L."/>
            <person name="Zhou B."/>
            <person name="Peng R."/>
            <person name="Zhang X."/>
            <person name="Liu F."/>
        </authorList>
    </citation>
    <scope>NUCLEOTIDE SEQUENCE [LARGE SCALE GENOMIC DNA]</scope>
    <source>
        <strain evidence="2">cv. PA1801</strain>
    </source>
</reference>
<dbReference type="Proteomes" id="UP000325315">
    <property type="component" value="Unassembled WGS sequence"/>
</dbReference>
<protein>
    <submittedName>
        <fullName evidence="1">Retrovirus-related Pol polyprotein from transposon TNT 1-94</fullName>
    </submittedName>
</protein>